<reference evidence="4" key="1">
    <citation type="submission" date="2023-10" db="EMBL/GenBank/DDBJ databases">
        <title>Chromosome-level genome of the transformable northern wattle, Acacia crassicarpa.</title>
        <authorList>
            <person name="Massaro I."/>
            <person name="Sinha N.R."/>
            <person name="Poethig S."/>
            <person name="Leichty A.R."/>
        </authorList>
    </citation>
    <scope>NUCLEOTIDE SEQUENCE</scope>
    <source>
        <strain evidence="4">Acra3RX</strain>
        <tissue evidence="4">Leaf</tissue>
    </source>
</reference>
<organism evidence="4 5">
    <name type="scientific">Acacia crassicarpa</name>
    <name type="common">northern wattle</name>
    <dbReference type="NCBI Taxonomy" id="499986"/>
    <lineage>
        <taxon>Eukaryota</taxon>
        <taxon>Viridiplantae</taxon>
        <taxon>Streptophyta</taxon>
        <taxon>Embryophyta</taxon>
        <taxon>Tracheophyta</taxon>
        <taxon>Spermatophyta</taxon>
        <taxon>Magnoliopsida</taxon>
        <taxon>eudicotyledons</taxon>
        <taxon>Gunneridae</taxon>
        <taxon>Pentapetalae</taxon>
        <taxon>rosids</taxon>
        <taxon>fabids</taxon>
        <taxon>Fabales</taxon>
        <taxon>Fabaceae</taxon>
        <taxon>Caesalpinioideae</taxon>
        <taxon>mimosoid clade</taxon>
        <taxon>Acacieae</taxon>
        <taxon>Acacia</taxon>
    </lineage>
</organism>
<evidence type="ECO:0000256" key="3">
    <source>
        <dbReference type="ARBA" id="ARBA00023295"/>
    </source>
</evidence>
<dbReference type="InterPro" id="IPR002241">
    <property type="entry name" value="Glyco_hydro_27"/>
</dbReference>
<dbReference type="PANTHER" id="PTHR11452:SF79">
    <property type="entry name" value="ALPHA-GALACTOSIDASE"/>
    <property type="match status" value="1"/>
</dbReference>
<comment type="similarity">
    <text evidence="1">Belongs to the glycosyl hydrolase 27 family.</text>
</comment>
<keyword evidence="3" id="KW-0326">Glycosidase</keyword>
<comment type="caution">
    <text evidence="4">The sequence shown here is derived from an EMBL/GenBank/DDBJ whole genome shotgun (WGS) entry which is preliminary data.</text>
</comment>
<dbReference type="Proteomes" id="UP001293593">
    <property type="component" value="Unassembled WGS sequence"/>
</dbReference>
<dbReference type="GO" id="GO:0004553">
    <property type="term" value="F:hydrolase activity, hydrolyzing O-glycosyl compounds"/>
    <property type="evidence" value="ECO:0007669"/>
    <property type="project" value="InterPro"/>
</dbReference>
<dbReference type="InterPro" id="IPR013785">
    <property type="entry name" value="Aldolase_TIM"/>
</dbReference>
<dbReference type="GO" id="GO:0005975">
    <property type="term" value="P:carbohydrate metabolic process"/>
    <property type="evidence" value="ECO:0007669"/>
    <property type="project" value="InterPro"/>
</dbReference>
<dbReference type="Gene3D" id="3.20.20.70">
    <property type="entry name" value="Aldolase class I"/>
    <property type="match status" value="1"/>
</dbReference>
<name>A0AAE1MQ25_9FABA</name>
<dbReference type="PANTHER" id="PTHR11452">
    <property type="entry name" value="ALPHA-GALACTOSIDASE/ALPHA-N-ACETYLGALACTOSAMINIDASE"/>
    <property type="match status" value="1"/>
</dbReference>
<proteinExistence type="inferred from homology"/>
<evidence type="ECO:0000313" key="4">
    <source>
        <dbReference type="EMBL" id="KAK4276157.1"/>
    </source>
</evidence>
<keyword evidence="2" id="KW-0378">Hydrolase</keyword>
<dbReference type="AlphaFoldDB" id="A0AAE1MQ25"/>
<keyword evidence="5" id="KW-1185">Reference proteome</keyword>
<dbReference type="EMBL" id="JAWXYG010000004">
    <property type="protein sequence ID" value="KAK4276157.1"/>
    <property type="molecule type" value="Genomic_DNA"/>
</dbReference>
<evidence type="ECO:0000313" key="5">
    <source>
        <dbReference type="Proteomes" id="UP001293593"/>
    </source>
</evidence>
<dbReference type="InterPro" id="IPR017853">
    <property type="entry name" value="GH"/>
</dbReference>
<accession>A0AAE1MQ25</accession>
<evidence type="ECO:0000256" key="2">
    <source>
        <dbReference type="ARBA" id="ARBA00022801"/>
    </source>
</evidence>
<protein>
    <recommendedName>
        <fullName evidence="6">Alpha-galactosidase</fullName>
    </recommendedName>
</protein>
<evidence type="ECO:0008006" key="6">
    <source>
        <dbReference type="Google" id="ProtNLM"/>
    </source>
</evidence>
<evidence type="ECO:0000256" key="1">
    <source>
        <dbReference type="ARBA" id="ARBA00009743"/>
    </source>
</evidence>
<gene>
    <name evidence="4" type="ORF">QN277_019136</name>
</gene>
<sequence length="114" mass="12780">MLSLITPSRGWNSYDSQRLFPYGYEYAVVDFLWYRSLDGGDLSFGKENKDEWGRLLPDPDRWPSCIGGHGFKPVADKVHSMGLKFGIHLMAGISTQAVEQNTPILDRGGKSSIE</sequence>
<dbReference type="SUPFAM" id="SSF51445">
    <property type="entry name" value="(Trans)glycosidases"/>
    <property type="match status" value="1"/>
</dbReference>